<keyword evidence="1" id="KW-0812">Transmembrane</keyword>
<dbReference type="PANTHER" id="PTHR33287:SF8">
    <property type="entry name" value="TRANSMEMBRANE PROTEIN 188"/>
    <property type="match status" value="1"/>
</dbReference>
<organism evidence="2 3">
    <name type="scientific">Rubus argutus</name>
    <name type="common">Southern blackberry</name>
    <dbReference type="NCBI Taxonomy" id="59490"/>
    <lineage>
        <taxon>Eukaryota</taxon>
        <taxon>Viridiplantae</taxon>
        <taxon>Streptophyta</taxon>
        <taxon>Embryophyta</taxon>
        <taxon>Tracheophyta</taxon>
        <taxon>Spermatophyta</taxon>
        <taxon>Magnoliopsida</taxon>
        <taxon>eudicotyledons</taxon>
        <taxon>Gunneridae</taxon>
        <taxon>Pentapetalae</taxon>
        <taxon>rosids</taxon>
        <taxon>fabids</taxon>
        <taxon>Rosales</taxon>
        <taxon>Rosaceae</taxon>
        <taxon>Rosoideae</taxon>
        <taxon>Rosoideae incertae sedis</taxon>
        <taxon>Rubus</taxon>
    </lineage>
</organism>
<accession>A0AAW1WA56</accession>
<dbReference type="Proteomes" id="UP001457282">
    <property type="component" value="Unassembled WGS sequence"/>
</dbReference>
<feature type="transmembrane region" description="Helical" evidence="1">
    <location>
        <begin position="140"/>
        <end position="158"/>
    </location>
</feature>
<comment type="caution">
    <text evidence="2">The sequence shown here is derived from an EMBL/GenBank/DDBJ whole genome shotgun (WGS) entry which is preliminary data.</text>
</comment>
<dbReference type="PANTHER" id="PTHR33287">
    <property type="entry name" value="OS03G0453550 PROTEIN"/>
    <property type="match status" value="1"/>
</dbReference>
<keyword evidence="1" id="KW-0472">Membrane</keyword>
<protein>
    <submittedName>
        <fullName evidence="2">Uncharacterized protein</fullName>
    </submittedName>
</protein>
<evidence type="ECO:0000313" key="3">
    <source>
        <dbReference type="Proteomes" id="UP001457282"/>
    </source>
</evidence>
<feature type="transmembrane region" description="Helical" evidence="1">
    <location>
        <begin position="65"/>
        <end position="87"/>
    </location>
</feature>
<dbReference type="EMBL" id="JBEDUW010000006">
    <property type="protein sequence ID" value="KAK9921556.1"/>
    <property type="molecule type" value="Genomic_DNA"/>
</dbReference>
<evidence type="ECO:0000313" key="2">
    <source>
        <dbReference type="EMBL" id="KAK9921556.1"/>
    </source>
</evidence>
<dbReference type="AlphaFoldDB" id="A0AAW1WA56"/>
<feature type="transmembrane region" description="Helical" evidence="1">
    <location>
        <begin position="34"/>
        <end position="53"/>
    </location>
</feature>
<keyword evidence="3" id="KW-1185">Reference proteome</keyword>
<sequence>MAPTIEELKGNYVKLGSINEKQEKTVRYLESMTIKLVIAYIFFQVLIFMSISQQHPAKNFSCKNWWIPSCLSSLVALVFAITFKTFVTKWERTQYYYDMNFMERDMIHQKMQVMLMHNNQQQQQESKVLKCDMVKVYQRYAFIYLVSIALLAYTILILKACRSILCHTSE</sequence>
<gene>
    <name evidence="2" type="ORF">M0R45_030061</name>
</gene>
<name>A0AAW1WA56_RUBAR</name>
<keyword evidence="1" id="KW-1133">Transmembrane helix</keyword>
<proteinExistence type="predicted"/>
<evidence type="ECO:0000256" key="1">
    <source>
        <dbReference type="SAM" id="Phobius"/>
    </source>
</evidence>
<reference evidence="2 3" key="1">
    <citation type="journal article" date="2023" name="G3 (Bethesda)">
        <title>A chromosome-length genome assembly and annotation of blackberry (Rubus argutus, cv. 'Hillquist').</title>
        <authorList>
            <person name="Bruna T."/>
            <person name="Aryal R."/>
            <person name="Dudchenko O."/>
            <person name="Sargent D.J."/>
            <person name="Mead D."/>
            <person name="Buti M."/>
            <person name="Cavallini A."/>
            <person name="Hytonen T."/>
            <person name="Andres J."/>
            <person name="Pham M."/>
            <person name="Weisz D."/>
            <person name="Mascagni F."/>
            <person name="Usai G."/>
            <person name="Natali L."/>
            <person name="Bassil N."/>
            <person name="Fernandez G.E."/>
            <person name="Lomsadze A."/>
            <person name="Armour M."/>
            <person name="Olukolu B."/>
            <person name="Poorten T."/>
            <person name="Britton C."/>
            <person name="Davik J."/>
            <person name="Ashrafi H."/>
            <person name="Aiden E.L."/>
            <person name="Borodovsky M."/>
            <person name="Worthington M."/>
        </authorList>
    </citation>
    <scope>NUCLEOTIDE SEQUENCE [LARGE SCALE GENOMIC DNA]</scope>
    <source>
        <strain evidence="2">PI 553951</strain>
    </source>
</reference>